<dbReference type="Gene3D" id="1.20.120.160">
    <property type="entry name" value="HPT domain"/>
    <property type="match status" value="1"/>
</dbReference>
<dbReference type="GO" id="GO:0000155">
    <property type="term" value="F:phosphorelay sensor kinase activity"/>
    <property type="evidence" value="ECO:0007669"/>
    <property type="project" value="InterPro"/>
</dbReference>
<evidence type="ECO:0000256" key="7">
    <source>
        <dbReference type="ARBA" id="ARBA00022679"/>
    </source>
</evidence>
<dbReference type="CDD" id="cd00082">
    <property type="entry name" value="HisKA"/>
    <property type="match status" value="1"/>
</dbReference>
<feature type="domain" description="Histidine kinase" evidence="19">
    <location>
        <begin position="728"/>
        <end position="953"/>
    </location>
</feature>
<evidence type="ECO:0000256" key="17">
    <source>
        <dbReference type="PROSITE-ProRule" id="PRU00169"/>
    </source>
</evidence>
<dbReference type="EMBL" id="NEVU01000002">
    <property type="protein sequence ID" value="OZI75227.1"/>
    <property type="molecule type" value="Genomic_DNA"/>
</dbReference>
<evidence type="ECO:0000256" key="2">
    <source>
        <dbReference type="ARBA" id="ARBA00004429"/>
    </source>
</evidence>
<protein>
    <recommendedName>
        <fullName evidence="3">histidine kinase</fullName>
        <ecNumber evidence="3">2.7.13.3</ecNumber>
    </recommendedName>
</protein>
<dbReference type="Pfam" id="PF00072">
    <property type="entry name" value="Response_reg"/>
    <property type="match status" value="1"/>
</dbReference>
<evidence type="ECO:0000256" key="15">
    <source>
        <dbReference type="ARBA" id="ARBA00023136"/>
    </source>
</evidence>
<dbReference type="InterPro" id="IPR000014">
    <property type="entry name" value="PAS"/>
</dbReference>
<dbReference type="InterPro" id="IPR011006">
    <property type="entry name" value="CheY-like_superfamily"/>
</dbReference>
<comment type="subcellular location">
    <subcellularLocation>
        <location evidence="2">Cell inner membrane</location>
        <topology evidence="2">Multi-pass membrane protein</topology>
    </subcellularLocation>
</comment>
<gene>
    <name evidence="23" type="ORF">CAL22_10775</name>
</gene>
<keyword evidence="6 17" id="KW-0597">Phosphoprotein</keyword>
<dbReference type="InterPro" id="IPR049870">
    <property type="entry name" value="BvgS-like_periplasmic1"/>
</dbReference>
<dbReference type="Pfam" id="PF02518">
    <property type="entry name" value="HATPase_c"/>
    <property type="match status" value="1"/>
</dbReference>
<evidence type="ECO:0000256" key="5">
    <source>
        <dbReference type="ARBA" id="ARBA00022519"/>
    </source>
</evidence>
<dbReference type="EC" id="2.7.13.3" evidence="3"/>
<dbReference type="Gene3D" id="3.40.50.2300">
    <property type="match status" value="1"/>
</dbReference>
<dbReference type="InterPro" id="IPR036890">
    <property type="entry name" value="HATPase_C_sf"/>
</dbReference>
<evidence type="ECO:0000256" key="4">
    <source>
        <dbReference type="ARBA" id="ARBA00022475"/>
    </source>
</evidence>
<dbReference type="Proteomes" id="UP000216429">
    <property type="component" value="Unassembled WGS sequence"/>
</dbReference>
<dbReference type="InterPro" id="IPR004358">
    <property type="entry name" value="Sig_transdc_His_kin-like_C"/>
</dbReference>
<keyword evidence="13 18" id="KW-1133">Transmembrane helix</keyword>
<dbReference type="Pfam" id="PF00989">
    <property type="entry name" value="PAS"/>
    <property type="match status" value="1"/>
</dbReference>
<evidence type="ECO:0000259" key="20">
    <source>
        <dbReference type="PROSITE" id="PS50110"/>
    </source>
</evidence>
<dbReference type="SUPFAM" id="SSF55874">
    <property type="entry name" value="ATPase domain of HSP90 chaperone/DNA topoisomerase II/histidine kinase"/>
    <property type="match status" value="1"/>
</dbReference>
<evidence type="ECO:0000256" key="11">
    <source>
        <dbReference type="ARBA" id="ARBA00022777"/>
    </source>
</evidence>
<keyword evidence="4" id="KW-1003">Cell membrane</keyword>
<keyword evidence="8 18" id="KW-0812">Transmembrane</keyword>
<dbReference type="GO" id="GO:0005524">
    <property type="term" value="F:ATP binding"/>
    <property type="evidence" value="ECO:0007669"/>
    <property type="project" value="UniProtKB-KW"/>
</dbReference>
<feature type="transmembrane region" description="Helical" evidence="18">
    <location>
        <begin position="543"/>
        <end position="563"/>
    </location>
</feature>
<dbReference type="PANTHER" id="PTHR43047">
    <property type="entry name" value="TWO-COMPONENT HISTIDINE PROTEIN KINASE"/>
    <property type="match status" value="1"/>
</dbReference>
<evidence type="ECO:0000256" key="6">
    <source>
        <dbReference type="ARBA" id="ARBA00022553"/>
    </source>
</evidence>
<dbReference type="OrthoDB" id="8670869at2"/>
<dbReference type="Pfam" id="PF00497">
    <property type="entry name" value="SBP_bac_3"/>
    <property type="match status" value="2"/>
</dbReference>
<dbReference type="GO" id="GO:0009927">
    <property type="term" value="F:histidine phosphotransfer kinase activity"/>
    <property type="evidence" value="ECO:0007669"/>
    <property type="project" value="TreeGrafter"/>
</dbReference>
<dbReference type="RefSeq" id="WP_094813605.1">
    <property type="nucleotide sequence ID" value="NZ_NEVU01000002.1"/>
</dbReference>
<keyword evidence="14" id="KW-0902">Two-component regulatory system</keyword>
<dbReference type="InterPro" id="IPR036097">
    <property type="entry name" value="HisK_dim/P_sf"/>
</dbReference>
<dbReference type="PROSITE" id="PS50112">
    <property type="entry name" value="PAS"/>
    <property type="match status" value="1"/>
</dbReference>
<keyword evidence="15 18" id="KW-0472">Membrane</keyword>
<reference evidence="24" key="1">
    <citation type="submission" date="2017-05" db="EMBL/GenBank/DDBJ databases">
        <title>Complete and WGS of Bordetella genogroups.</title>
        <authorList>
            <person name="Spilker T."/>
            <person name="Lipuma J."/>
        </authorList>
    </citation>
    <scope>NUCLEOTIDE SEQUENCE [LARGE SCALE GENOMIC DNA]</scope>
    <source>
        <strain evidence="24">AU6712</strain>
    </source>
</reference>
<dbReference type="SMART" id="SM00062">
    <property type="entry name" value="PBPb"/>
    <property type="match status" value="2"/>
</dbReference>
<feature type="domain" description="Response regulatory" evidence="20">
    <location>
        <begin position="978"/>
        <end position="1097"/>
    </location>
</feature>
<dbReference type="SMART" id="SM00091">
    <property type="entry name" value="PAS"/>
    <property type="match status" value="1"/>
</dbReference>
<dbReference type="Gene3D" id="3.30.565.10">
    <property type="entry name" value="Histidine kinase-like ATPase, C-terminal domain"/>
    <property type="match status" value="1"/>
</dbReference>
<evidence type="ECO:0000256" key="13">
    <source>
        <dbReference type="ARBA" id="ARBA00022989"/>
    </source>
</evidence>
<dbReference type="InterPro" id="IPR005467">
    <property type="entry name" value="His_kinase_dom"/>
</dbReference>
<dbReference type="Gene3D" id="3.40.190.10">
    <property type="entry name" value="Periplasmic binding protein-like II"/>
    <property type="match status" value="4"/>
</dbReference>
<dbReference type="InterPro" id="IPR003594">
    <property type="entry name" value="HATPase_dom"/>
</dbReference>
<dbReference type="SUPFAM" id="SSF52172">
    <property type="entry name" value="CheY-like"/>
    <property type="match status" value="1"/>
</dbReference>
<keyword evidence="10" id="KW-0547">Nucleotide-binding</keyword>
<name>A0A261VMZ5_9BORD</name>
<evidence type="ECO:0000256" key="1">
    <source>
        <dbReference type="ARBA" id="ARBA00000085"/>
    </source>
</evidence>
<dbReference type="Gene3D" id="1.10.287.130">
    <property type="match status" value="1"/>
</dbReference>
<evidence type="ECO:0000256" key="14">
    <source>
        <dbReference type="ARBA" id="ARBA00023012"/>
    </source>
</evidence>
<dbReference type="CDD" id="cd16922">
    <property type="entry name" value="HATPase_EvgS-ArcB-TorS-like"/>
    <property type="match status" value="1"/>
</dbReference>
<dbReference type="PRINTS" id="PR00344">
    <property type="entry name" value="BCTRLSENSOR"/>
</dbReference>
<keyword evidence="5" id="KW-0997">Cell inner membrane</keyword>
<keyword evidence="11" id="KW-0418">Kinase</keyword>
<dbReference type="GO" id="GO:0005886">
    <property type="term" value="C:plasma membrane"/>
    <property type="evidence" value="ECO:0007669"/>
    <property type="project" value="UniProtKB-SubCell"/>
</dbReference>
<dbReference type="PROSITE" id="PS50109">
    <property type="entry name" value="HIS_KIN"/>
    <property type="match status" value="1"/>
</dbReference>
<dbReference type="Pfam" id="PF00512">
    <property type="entry name" value="HisKA"/>
    <property type="match status" value="1"/>
</dbReference>
<keyword evidence="12" id="KW-0067">ATP-binding</keyword>
<comment type="caution">
    <text evidence="23">The sequence shown here is derived from an EMBL/GenBank/DDBJ whole genome shotgun (WGS) entry which is preliminary data.</text>
</comment>
<evidence type="ECO:0000259" key="22">
    <source>
        <dbReference type="PROSITE" id="PS50894"/>
    </source>
</evidence>
<feature type="modified residue" description="4-aspartylphosphate" evidence="17">
    <location>
        <position position="1027"/>
    </location>
</feature>
<dbReference type="InterPro" id="IPR035965">
    <property type="entry name" value="PAS-like_dom_sf"/>
</dbReference>
<feature type="domain" description="HPt" evidence="22">
    <location>
        <begin position="1125"/>
        <end position="1217"/>
    </location>
</feature>
<dbReference type="Gene3D" id="3.30.450.20">
    <property type="entry name" value="PAS domain"/>
    <property type="match status" value="1"/>
</dbReference>
<dbReference type="SUPFAM" id="SSF47226">
    <property type="entry name" value="Histidine-containing phosphotransfer domain, HPT domain"/>
    <property type="match status" value="1"/>
</dbReference>
<dbReference type="SUPFAM" id="SSF55785">
    <property type="entry name" value="PYP-like sensor domain (PAS domain)"/>
    <property type="match status" value="1"/>
</dbReference>
<dbReference type="CDD" id="cd13705">
    <property type="entry name" value="PBP2_BvgS_D1"/>
    <property type="match status" value="1"/>
</dbReference>
<dbReference type="CDD" id="cd13707">
    <property type="entry name" value="PBP2_BvgS_D2"/>
    <property type="match status" value="1"/>
</dbReference>
<dbReference type="GO" id="GO:0006355">
    <property type="term" value="P:regulation of DNA-templated transcription"/>
    <property type="evidence" value="ECO:0007669"/>
    <property type="project" value="InterPro"/>
</dbReference>
<sequence length="1222" mass="133088">MPPSLAWRRLLWRVGLAVALAMGWGPAAWSSPGGQPLPEGSTAQVPKLDVELDGDDWRWLAAKRELRLGIYAPDYAPFQFTQSRRFQGINADYLKAISHNLGLIPVVIHFPDRDTALRALAEGQIDAVDDVAGGALQGDLFATTLPYINNEAVAVARRELGKIPADLGALRVAVNPRSQPAALQQDASHLHWTRYPSPLLGLSAVAYGQAEVYLGDPLAVAYYLTAGIFSDLQVQRRDDLGRRGNVYTVQRGNTRLRHILDQTIASIPLAWRQNVIYRWGLPTGAFLPPQPIALTDKEQRWVHKHPVVKVQALNLFPPFSMHSQGDPELSGLSIALLQRIGQLTGLQFRVEGADTSAAMQQALLNHEADMSAGLFWSEKREDVLDFSTPYLSTAFVLVGKQDSPAQQAGTDFARMRIASVPGSTASDALGQHYPQAELVAAASPNDALLKVLAGQADFAVQTQVAANFYLRHYFRDELRVVTALDTAPARLAFAFARDQDELQSIVDKALAALPADEPLYLMNRWRPESAPAINTWYAYRQEIYLLIAAAVATAGIFLAWVIYLRRQIRKRRQAERALSDQLAFMRVLIDGIPNPVFVRDTQGRMVICNRSYLDTFGIQAEDVVGRTLLESPMNAENPAQTARVHAQYLDVMGQAGGPVFQDLELVLRGQTHYLYHWLLPYSDSVGQVSGLIGGWTDLTERTRLLHDLHEAKEEADAANRAKTTFLATMSHEIRTPMNAIIGMLELVLRRPPDPAADREALTVAYDSARSLLDLIGDILDISKIEADKLELTPVPTDLRQLLEGVVNVFQGMARQNGLSLKLLMTPEQPPGVAVDAPRLKQVVSNLVSNALKFTDIGGVTVSLRVDPAEAGQARIEIAVDDSGPGISAADRRRLFEPFTQVHQEASADKARIAGTGLGLAISRRIIETMGGSFDLSSIPGKGTRIDVQLTAPLLAAEAPAPVAPQAAAPDDAPIARLRVLVIDDHAPNRMLLGQQLAYIGHDVLQAADGPQGLALWQQQVLDVVLTDCNMPGMSGYDVAREIRRLEREAGRAPTVIYAITASAQAEEFARCEAAGMDGCLFKPLDIDTLQQRLHPLAVLKAQTRPMPASPTHFRPQALLELTRGDAAMTRRIIEALIKTNREDAVALAQAAQIGDNPAVADLAHRIAGGARVVAADPAVAQAQALEAAARQSQDDMQAQATALTQALSALESELQAWLASQD</sequence>
<dbReference type="SMART" id="SM00387">
    <property type="entry name" value="HATPase_c"/>
    <property type="match status" value="1"/>
</dbReference>
<dbReference type="SMART" id="SM00388">
    <property type="entry name" value="HisKA"/>
    <property type="match status" value="1"/>
</dbReference>
<dbReference type="PANTHER" id="PTHR43047:SF72">
    <property type="entry name" value="OSMOSENSING HISTIDINE PROTEIN KINASE SLN1"/>
    <property type="match status" value="1"/>
</dbReference>
<evidence type="ECO:0000259" key="19">
    <source>
        <dbReference type="PROSITE" id="PS50109"/>
    </source>
</evidence>
<proteinExistence type="predicted"/>
<evidence type="ECO:0000256" key="8">
    <source>
        <dbReference type="ARBA" id="ARBA00022692"/>
    </source>
</evidence>
<dbReference type="InterPro" id="IPR049871">
    <property type="entry name" value="BvgS-like_periplasmic2"/>
</dbReference>
<keyword evidence="9" id="KW-0732">Signal</keyword>
<dbReference type="Pfam" id="PF01627">
    <property type="entry name" value="Hpt"/>
    <property type="match status" value="1"/>
</dbReference>
<evidence type="ECO:0000256" key="3">
    <source>
        <dbReference type="ARBA" id="ARBA00012438"/>
    </source>
</evidence>
<organism evidence="23 24">
    <name type="scientific">Bordetella genomosp. 12</name>
    <dbReference type="NCBI Taxonomy" id="463035"/>
    <lineage>
        <taxon>Bacteria</taxon>
        <taxon>Pseudomonadati</taxon>
        <taxon>Pseudomonadota</taxon>
        <taxon>Betaproteobacteria</taxon>
        <taxon>Burkholderiales</taxon>
        <taxon>Alcaligenaceae</taxon>
        <taxon>Bordetella</taxon>
    </lineage>
</organism>
<dbReference type="InterPro" id="IPR001638">
    <property type="entry name" value="Solute-binding_3/MltF_N"/>
</dbReference>
<evidence type="ECO:0000256" key="18">
    <source>
        <dbReference type="SAM" id="Phobius"/>
    </source>
</evidence>
<dbReference type="PROSITE" id="PS50110">
    <property type="entry name" value="RESPONSE_REGULATORY"/>
    <property type="match status" value="1"/>
</dbReference>
<dbReference type="InterPro" id="IPR003661">
    <property type="entry name" value="HisK_dim/P_dom"/>
</dbReference>
<comment type="catalytic activity">
    <reaction evidence="1">
        <text>ATP + protein L-histidine = ADP + protein N-phospho-L-histidine.</text>
        <dbReference type="EC" id="2.7.13.3"/>
    </reaction>
</comment>
<dbReference type="InterPro" id="IPR036641">
    <property type="entry name" value="HPT_dom_sf"/>
</dbReference>
<evidence type="ECO:0000313" key="24">
    <source>
        <dbReference type="Proteomes" id="UP000216429"/>
    </source>
</evidence>
<dbReference type="NCBIfam" id="TIGR00229">
    <property type="entry name" value="sensory_box"/>
    <property type="match status" value="1"/>
</dbReference>
<dbReference type="SMART" id="SM00448">
    <property type="entry name" value="REC"/>
    <property type="match status" value="1"/>
</dbReference>
<dbReference type="SUPFAM" id="SSF53850">
    <property type="entry name" value="Periplasmic binding protein-like II"/>
    <property type="match status" value="2"/>
</dbReference>
<dbReference type="CDD" id="cd17546">
    <property type="entry name" value="REC_hyHK_CKI1_RcsC-like"/>
    <property type="match status" value="1"/>
</dbReference>
<dbReference type="InterPro" id="IPR008207">
    <property type="entry name" value="Sig_transdc_His_kin_Hpt_dom"/>
</dbReference>
<feature type="modified residue" description="Phosphohistidine" evidence="16">
    <location>
        <position position="1164"/>
    </location>
</feature>
<evidence type="ECO:0000256" key="12">
    <source>
        <dbReference type="ARBA" id="ARBA00022840"/>
    </source>
</evidence>
<evidence type="ECO:0000256" key="9">
    <source>
        <dbReference type="ARBA" id="ARBA00022729"/>
    </source>
</evidence>
<dbReference type="CDD" id="cd00130">
    <property type="entry name" value="PAS"/>
    <property type="match status" value="1"/>
</dbReference>
<dbReference type="InterPro" id="IPR001789">
    <property type="entry name" value="Sig_transdc_resp-reg_receiver"/>
</dbReference>
<evidence type="ECO:0000256" key="16">
    <source>
        <dbReference type="PROSITE-ProRule" id="PRU00110"/>
    </source>
</evidence>
<keyword evidence="24" id="KW-1185">Reference proteome</keyword>
<dbReference type="InterPro" id="IPR013767">
    <property type="entry name" value="PAS_fold"/>
</dbReference>
<evidence type="ECO:0000256" key="10">
    <source>
        <dbReference type="ARBA" id="ARBA00022741"/>
    </source>
</evidence>
<evidence type="ECO:0000259" key="21">
    <source>
        <dbReference type="PROSITE" id="PS50112"/>
    </source>
</evidence>
<keyword evidence="7" id="KW-0808">Transferase</keyword>
<dbReference type="PROSITE" id="PS50894">
    <property type="entry name" value="HPT"/>
    <property type="match status" value="1"/>
</dbReference>
<dbReference type="AlphaFoldDB" id="A0A261VMZ5"/>
<evidence type="ECO:0000313" key="23">
    <source>
        <dbReference type="EMBL" id="OZI75227.1"/>
    </source>
</evidence>
<feature type="domain" description="PAS" evidence="21">
    <location>
        <begin position="581"/>
        <end position="629"/>
    </location>
</feature>
<accession>A0A261VMZ5</accession>
<dbReference type="SUPFAM" id="SSF47384">
    <property type="entry name" value="Homodimeric domain of signal transducing histidine kinase"/>
    <property type="match status" value="1"/>
</dbReference>